<keyword evidence="4" id="KW-0732">Signal</keyword>
<dbReference type="GO" id="GO:0016020">
    <property type="term" value="C:membrane"/>
    <property type="evidence" value="ECO:0007669"/>
    <property type="project" value="UniProtKB-SubCell"/>
</dbReference>
<dbReference type="InterPro" id="IPR002213">
    <property type="entry name" value="UDP_glucos_trans"/>
</dbReference>
<keyword evidence="9" id="KW-1185">Reference proteome</keyword>
<dbReference type="Gene3D" id="3.40.50.2000">
    <property type="entry name" value="Glycogen Phosphorylase B"/>
    <property type="match status" value="1"/>
</dbReference>
<dbReference type="PROSITE" id="PS00375">
    <property type="entry name" value="UDPGT"/>
    <property type="match status" value="1"/>
</dbReference>
<dbReference type="InterPro" id="IPR035595">
    <property type="entry name" value="UDP_glycos_trans_CS"/>
</dbReference>
<evidence type="ECO:0000256" key="5">
    <source>
        <dbReference type="ARBA" id="ARBA00047475"/>
    </source>
</evidence>
<keyword evidence="7" id="KW-0472">Membrane</keyword>
<dbReference type="EC" id="2.4.1.17" evidence="7"/>
<dbReference type="AlphaFoldDB" id="A0A8S1F0T4"/>
<dbReference type="EMBL" id="CADEPM010000005">
    <property type="protein sequence ID" value="CAB3406048.1"/>
    <property type="molecule type" value="Genomic_DNA"/>
</dbReference>
<name>A0A8S1F0T4_9PELO</name>
<evidence type="ECO:0000313" key="9">
    <source>
        <dbReference type="Proteomes" id="UP000494206"/>
    </source>
</evidence>
<comment type="subcellular location">
    <subcellularLocation>
        <location evidence="7">Membrane</location>
        <topology evidence="7">Single-pass membrane protein</topology>
    </subcellularLocation>
</comment>
<sequence length="384" mass="43924">MGGLADIVHQDGHNVTMFLLQNDPDVDINGTKYVKNIIKFESPLVEDSEWSYFNFKQTDIFYTKTIDMGDFFRMQSVNSRLCQTLINDSTLLDYLRNQSFHLAIVEFVHFCPVAVLEHIGVDKVILATALGLTHAHYELLDLQMPLSYVPVQMTHMGSIMTFFGRIYNVGFYLATFFEGFQSFPEYTFIWKTTRMNSSSFGNIYYRNWVPQVDLLADSRVKAFITHSGMNSVQEALLFGVPLITIPIFADQDSNAVIAQERGYAYGLDKFTVTKKKVVAAIRAVLGKNGQISSYTQKAHEAARILNGSQDRMSKEIQRLVRISGTTRQLAHLRLNTQHLNLLQYYNLDVYAFLLVVTLTVIYAAPKLLRMEFVRIRVIMKKKTV</sequence>
<keyword evidence="3 6" id="KW-0808">Transferase</keyword>
<dbReference type="PANTHER" id="PTHR48043:SF145">
    <property type="entry name" value="FI06409P-RELATED"/>
    <property type="match status" value="1"/>
</dbReference>
<evidence type="ECO:0000256" key="1">
    <source>
        <dbReference type="ARBA" id="ARBA00009995"/>
    </source>
</evidence>
<proteinExistence type="inferred from homology"/>
<evidence type="ECO:0000256" key="7">
    <source>
        <dbReference type="RuleBase" id="RU362059"/>
    </source>
</evidence>
<keyword evidence="7" id="KW-0812">Transmembrane</keyword>
<dbReference type="SUPFAM" id="SSF53756">
    <property type="entry name" value="UDP-Glycosyltransferase/glycogen phosphorylase"/>
    <property type="match status" value="1"/>
</dbReference>
<evidence type="ECO:0000256" key="6">
    <source>
        <dbReference type="RuleBase" id="RU003718"/>
    </source>
</evidence>
<dbReference type="Pfam" id="PF00201">
    <property type="entry name" value="UDPGT"/>
    <property type="match status" value="2"/>
</dbReference>
<dbReference type="OrthoDB" id="5835829at2759"/>
<dbReference type="InterPro" id="IPR050271">
    <property type="entry name" value="UDP-glycosyltransferase"/>
</dbReference>
<comment type="catalytic activity">
    <reaction evidence="5 7">
        <text>glucuronate acceptor + UDP-alpha-D-glucuronate = acceptor beta-D-glucuronoside + UDP + H(+)</text>
        <dbReference type="Rhea" id="RHEA:21032"/>
        <dbReference type="ChEBI" id="CHEBI:15378"/>
        <dbReference type="ChEBI" id="CHEBI:58052"/>
        <dbReference type="ChEBI" id="CHEBI:58223"/>
        <dbReference type="ChEBI" id="CHEBI:132367"/>
        <dbReference type="ChEBI" id="CHEBI:132368"/>
        <dbReference type="EC" id="2.4.1.17"/>
    </reaction>
</comment>
<dbReference type="Proteomes" id="UP000494206">
    <property type="component" value="Unassembled WGS sequence"/>
</dbReference>
<accession>A0A8S1F0T4</accession>
<keyword evidence="7" id="KW-1133">Transmembrane helix</keyword>
<protein>
    <recommendedName>
        <fullName evidence="7">UDP-glucuronosyltransferase</fullName>
        <ecNumber evidence="7">2.4.1.17</ecNumber>
    </recommendedName>
</protein>
<evidence type="ECO:0000256" key="4">
    <source>
        <dbReference type="ARBA" id="ARBA00022729"/>
    </source>
</evidence>
<evidence type="ECO:0000256" key="3">
    <source>
        <dbReference type="ARBA" id="ARBA00022679"/>
    </source>
</evidence>
<evidence type="ECO:0000313" key="8">
    <source>
        <dbReference type="EMBL" id="CAB3406048.1"/>
    </source>
</evidence>
<comment type="similarity">
    <text evidence="1 6">Belongs to the UDP-glycosyltransferase family.</text>
</comment>
<dbReference type="CDD" id="cd03784">
    <property type="entry name" value="GT1_Gtf-like"/>
    <property type="match status" value="1"/>
</dbReference>
<feature type="transmembrane region" description="Helical" evidence="7">
    <location>
        <begin position="349"/>
        <end position="368"/>
    </location>
</feature>
<reference evidence="8 9" key="1">
    <citation type="submission" date="2020-04" db="EMBL/GenBank/DDBJ databases">
        <authorList>
            <person name="Laetsch R D."/>
            <person name="Stevens L."/>
            <person name="Kumar S."/>
            <person name="Blaxter L. M."/>
        </authorList>
    </citation>
    <scope>NUCLEOTIDE SEQUENCE [LARGE SCALE GENOMIC DNA]</scope>
</reference>
<gene>
    <name evidence="8" type="ORF">CBOVIS_LOCUS8173</name>
</gene>
<evidence type="ECO:0000256" key="2">
    <source>
        <dbReference type="ARBA" id="ARBA00022676"/>
    </source>
</evidence>
<dbReference type="GO" id="GO:0015020">
    <property type="term" value="F:glucuronosyltransferase activity"/>
    <property type="evidence" value="ECO:0007669"/>
    <property type="project" value="UniProtKB-EC"/>
</dbReference>
<organism evidence="8 9">
    <name type="scientific">Caenorhabditis bovis</name>
    <dbReference type="NCBI Taxonomy" id="2654633"/>
    <lineage>
        <taxon>Eukaryota</taxon>
        <taxon>Metazoa</taxon>
        <taxon>Ecdysozoa</taxon>
        <taxon>Nematoda</taxon>
        <taxon>Chromadorea</taxon>
        <taxon>Rhabditida</taxon>
        <taxon>Rhabditina</taxon>
        <taxon>Rhabditomorpha</taxon>
        <taxon>Rhabditoidea</taxon>
        <taxon>Rhabditidae</taxon>
        <taxon>Peloderinae</taxon>
        <taxon>Caenorhabditis</taxon>
    </lineage>
</organism>
<dbReference type="PANTHER" id="PTHR48043">
    <property type="entry name" value="EG:EG0003.4 PROTEIN-RELATED"/>
    <property type="match status" value="1"/>
</dbReference>
<comment type="caution">
    <text evidence="8">The sequence shown here is derived from an EMBL/GenBank/DDBJ whole genome shotgun (WGS) entry which is preliminary data.</text>
</comment>
<keyword evidence="2 6" id="KW-0328">Glycosyltransferase</keyword>